<dbReference type="Pfam" id="PF14467">
    <property type="entry name" value="DUF4426"/>
    <property type="match status" value="1"/>
</dbReference>
<gene>
    <name evidence="3" type="ORF">SAMN05216203_3337</name>
</gene>
<dbReference type="STRING" id="650891.SAMN05216203_3337"/>
<feature type="domain" description="DUF4426" evidence="2">
    <location>
        <begin position="29"/>
        <end position="149"/>
    </location>
</feature>
<dbReference type="OrthoDB" id="8563353at2"/>
<keyword evidence="4" id="KW-1185">Reference proteome</keyword>
<dbReference type="RefSeq" id="WP_092015806.1">
    <property type="nucleotide sequence ID" value="NZ_FOYW01000003.1"/>
</dbReference>
<dbReference type="Proteomes" id="UP000198644">
    <property type="component" value="Unassembled WGS sequence"/>
</dbReference>
<dbReference type="InterPro" id="IPR025218">
    <property type="entry name" value="DUF4426"/>
</dbReference>
<evidence type="ECO:0000313" key="4">
    <source>
        <dbReference type="Proteomes" id="UP000198644"/>
    </source>
</evidence>
<reference evidence="3 4" key="1">
    <citation type="submission" date="2016-10" db="EMBL/GenBank/DDBJ databases">
        <authorList>
            <person name="de Groot N.N."/>
        </authorList>
    </citation>
    <scope>NUCLEOTIDE SEQUENCE [LARGE SCALE GENOMIC DNA]</scope>
    <source>
        <strain evidence="3 4">CGMCC 1.9167</strain>
    </source>
</reference>
<proteinExistence type="predicted"/>
<evidence type="ECO:0000256" key="1">
    <source>
        <dbReference type="SAM" id="SignalP"/>
    </source>
</evidence>
<dbReference type="Gene3D" id="2.60.40.3340">
    <property type="entry name" value="Domain of unknown function DUF4426"/>
    <property type="match status" value="1"/>
</dbReference>
<dbReference type="AlphaFoldDB" id="A0A1I6JW60"/>
<protein>
    <recommendedName>
        <fullName evidence="2">DUF4426 domain-containing protein</fullName>
    </recommendedName>
</protein>
<dbReference type="EMBL" id="FOYW01000003">
    <property type="protein sequence ID" value="SFR82790.1"/>
    <property type="molecule type" value="Genomic_DNA"/>
</dbReference>
<evidence type="ECO:0000259" key="2">
    <source>
        <dbReference type="Pfam" id="PF14467"/>
    </source>
</evidence>
<accession>A0A1I6JW60</accession>
<keyword evidence="1" id="KW-0732">Signal</keyword>
<sequence>MKRASLFSVLLLAAAWLATPALADNKSVDFGDYQVHYNVFPSTFLTPEVAKANNLKRSRGLGIVNIAIMEETEESGLRTVPGQVEGKALNSLQQPTYLAFRRVQEGDDVYFLAQYQYSAGETMVFEITARPTGHNQDLNVRFSQELFND</sequence>
<feature type="signal peptide" evidence="1">
    <location>
        <begin position="1"/>
        <end position="23"/>
    </location>
</feature>
<feature type="chain" id="PRO_5011745483" description="DUF4426 domain-containing protein" evidence="1">
    <location>
        <begin position="24"/>
        <end position="149"/>
    </location>
</feature>
<organism evidence="3 4">
    <name type="scientific">Marinobacter daqiaonensis</name>
    <dbReference type="NCBI Taxonomy" id="650891"/>
    <lineage>
        <taxon>Bacteria</taxon>
        <taxon>Pseudomonadati</taxon>
        <taxon>Pseudomonadota</taxon>
        <taxon>Gammaproteobacteria</taxon>
        <taxon>Pseudomonadales</taxon>
        <taxon>Marinobacteraceae</taxon>
        <taxon>Marinobacter</taxon>
    </lineage>
</organism>
<name>A0A1I6JW60_9GAMM</name>
<evidence type="ECO:0000313" key="3">
    <source>
        <dbReference type="EMBL" id="SFR82790.1"/>
    </source>
</evidence>